<organism evidence="3 4">
    <name type="scientific">Cirrhinus mrigala</name>
    <name type="common">Mrigala</name>
    <dbReference type="NCBI Taxonomy" id="683832"/>
    <lineage>
        <taxon>Eukaryota</taxon>
        <taxon>Metazoa</taxon>
        <taxon>Chordata</taxon>
        <taxon>Craniata</taxon>
        <taxon>Vertebrata</taxon>
        <taxon>Euteleostomi</taxon>
        <taxon>Actinopterygii</taxon>
        <taxon>Neopterygii</taxon>
        <taxon>Teleostei</taxon>
        <taxon>Ostariophysi</taxon>
        <taxon>Cypriniformes</taxon>
        <taxon>Cyprinidae</taxon>
        <taxon>Labeoninae</taxon>
        <taxon>Labeonini</taxon>
        <taxon>Cirrhinus</taxon>
    </lineage>
</organism>
<evidence type="ECO:0000313" key="3">
    <source>
        <dbReference type="EMBL" id="KAL0186475.1"/>
    </source>
</evidence>
<dbReference type="PROSITE" id="PS50994">
    <property type="entry name" value="INTEGRASE"/>
    <property type="match status" value="1"/>
</dbReference>
<dbReference type="InterPro" id="IPR043128">
    <property type="entry name" value="Rev_trsase/Diguanyl_cyclase"/>
</dbReference>
<dbReference type="InterPro" id="IPR036397">
    <property type="entry name" value="RNaseH_sf"/>
</dbReference>
<evidence type="ECO:0000256" key="1">
    <source>
        <dbReference type="SAM" id="MobiDB-lite"/>
    </source>
</evidence>
<dbReference type="PANTHER" id="PTHR47331">
    <property type="entry name" value="PHD-TYPE DOMAIN-CONTAINING PROTEIN"/>
    <property type="match status" value="1"/>
</dbReference>
<feature type="region of interest" description="Disordered" evidence="1">
    <location>
        <begin position="220"/>
        <end position="243"/>
    </location>
</feature>
<accession>A0ABD0QL15</accession>
<keyword evidence="4" id="KW-1185">Reference proteome</keyword>
<proteinExistence type="predicted"/>
<protein>
    <recommendedName>
        <fullName evidence="2">Integrase catalytic domain-containing protein</fullName>
    </recommendedName>
</protein>
<evidence type="ECO:0000259" key="2">
    <source>
        <dbReference type="PROSITE" id="PS50994"/>
    </source>
</evidence>
<reference evidence="3 4" key="1">
    <citation type="submission" date="2024-05" db="EMBL/GenBank/DDBJ databases">
        <title>Genome sequencing and assembly of Indian major carp, Cirrhinus mrigala (Hamilton, 1822).</title>
        <authorList>
            <person name="Mohindra V."/>
            <person name="Chowdhury L.M."/>
            <person name="Lal K."/>
            <person name="Jena J.K."/>
        </authorList>
    </citation>
    <scope>NUCLEOTIDE SEQUENCE [LARGE SCALE GENOMIC DNA]</scope>
    <source>
        <strain evidence="3">CM1030</strain>
        <tissue evidence="3">Blood</tissue>
    </source>
</reference>
<dbReference type="InterPro" id="IPR043502">
    <property type="entry name" value="DNA/RNA_pol_sf"/>
</dbReference>
<feature type="region of interest" description="Disordered" evidence="1">
    <location>
        <begin position="1"/>
        <end position="41"/>
    </location>
</feature>
<feature type="region of interest" description="Disordered" evidence="1">
    <location>
        <begin position="137"/>
        <end position="163"/>
    </location>
</feature>
<dbReference type="Gene3D" id="3.30.420.10">
    <property type="entry name" value="Ribonuclease H-like superfamily/Ribonuclease H"/>
    <property type="match status" value="1"/>
</dbReference>
<dbReference type="SUPFAM" id="SSF53098">
    <property type="entry name" value="Ribonuclease H-like"/>
    <property type="match status" value="1"/>
</dbReference>
<name>A0ABD0QL15_CIRMR</name>
<evidence type="ECO:0000313" key="4">
    <source>
        <dbReference type="Proteomes" id="UP001529510"/>
    </source>
</evidence>
<dbReference type="SUPFAM" id="SSF56672">
    <property type="entry name" value="DNA/RNA polymerases"/>
    <property type="match status" value="1"/>
</dbReference>
<dbReference type="Gene3D" id="3.30.70.270">
    <property type="match status" value="1"/>
</dbReference>
<dbReference type="Proteomes" id="UP001529510">
    <property type="component" value="Unassembled WGS sequence"/>
</dbReference>
<dbReference type="InterPro" id="IPR012337">
    <property type="entry name" value="RNaseH-like_sf"/>
</dbReference>
<dbReference type="Gene3D" id="3.10.10.10">
    <property type="entry name" value="HIV Type 1 Reverse Transcriptase, subunit A, domain 1"/>
    <property type="match status" value="1"/>
</dbReference>
<comment type="caution">
    <text evidence="3">The sequence shown here is derived from an EMBL/GenBank/DDBJ whole genome shotgun (WGS) entry which is preliminary data.</text>
</comment>
<feature type="non-terminal residue" evidence="3">
    <location>
        <position position="1"/>
    </location>
</feature>
<gene>
    <name evidence="3" type="ORF">M9458_018145</name>
</gene>
<dbReference type="InterPro" id="IPR001584">
    <property type="entry name" value="Integrase_cat-core"/>
</dbReference>
<dbReference type="AlphaFoldDB" id="A0ABD0QL15"/>
<feature type="compositionally biased region" description="Polar residues" evidence="1">
    <location>
        <begin position="13"/>
        <end position="30"/>
    </location>
</feature>
<feature type="domain" description="Integrase catalytic" evidence="2">
    <location>
        <begin position="853"/>
        <end position="1036"/>
    </location>
</feature>
<dbReference type="EMBL" id="JAMKFB020000008">
    <property type="protein sequence ID" value="KAL0186475.1"/>
    <property type="molecule type" value="Genomic_DNA"/>
</dbReference>
<dbReference type="PANTHER" id="PTHR47331:SF5">
    <property type="entry name" value="RIBONUCLEASE H"/>
    <property type="match status" value="1"/>
</dbReference>
<feature type="region of interest" description="Disordered" evidence="1">
    <location>
        <begin position="278"/>
        <end position="311"/>
    </location>
</feature>
<sequence length="1113" mass="125824">PAQFSPFHRPWQETESQSSPQTVINTSHRPSQPLVHSESLPTPLPYSSIIRQSLQLADTVAAPVTSVPSFDKGDYSSFPTTKQTVGYRDHSVLPSHLDRNAESSQREHVLVEFLGKMLSELQVMRDHIQTELPARREVTQSVQPPNDHDPMPAGYPDESVRPTSHRLALPPAAYSNYPHDPSWYPTQRFEPVRAAHLPHPHESFERRRPGYLMPMHRTSTLHPDDRESTYRSPAPSIPDFITGDPSEFTRLKIALENLLPPGFLRMISDCRRRLEQKMDRGRAGNTAGRSVTILHGSDEGSAKPPSGPAPISLSSSGVLKAQAKAFCPYCEKNDHYLSQCPTFKSFNKQQITDWIQTNHRCWRCVRAHQGAKCTLKKPCSLCKGRHLQILHEVNSKPTTESSCLVSSAIEILYLDRPTGCRNVLLKVVRVLLRHGDKTLDTYAVLDDGSERTILLSPAATKLGIHGPEESLALHTGCTNCVWSRMTQPQKIFRISAAFTAERLCLADHSYPLSILEKYQHLRNLPLQSFEGVRPVLLIGADNTHLITPISPVRLGPSGGPAAIQTRLGWTLQGPVRFLKDQLATQHVFFLSLTPSELHIWQIDVLPYRCEKQATRSKEDREAISLLEAETTRVEVNGIFRYATPLLRRKDFPFFCAPKEAVMSSLRGMERQLARSPEKLYGAAIKLLNEGQGGTRENWYIPHHMITHNGKTHLVFNCSFEYEGLNLNDSLLPGPVLSPSLLGVLLRFREHCVAISGDIRGMFHQVLLLPEDRPLLRFLWRDLRREDPPDTYEWQVLPYGTTCSPSCATFALQRHVALHSTPDEDVRFSVDKCFYVDNCLQSLPSVRGARQLVDKSRPATQQMVDLPPPRLRLFKPAFYSTGMDCFGPFIVKLGRRTEKSPHRIADLCGKRFIGRRGQPAELYSDQGTNFRGLDTELREAFCKLSPDLQQLLAKQRISFHFNPPASPHFEGMWEREIRSIKASLRTTLGSETVSEEVLLTVLIEVEAVLNSKPLGYVAADLTDPDAVTPNCLLMGQPDGSLPQVVFPESELLTKRRWRHSQVLADRFWTAFIVRTVEIRIKDKTYIRPIARLIALPEIPEENEHHESRDRPQKT</sequence>
<dbReference type="GO" id="GO:0006259">
    <property type="term" value="P:DNA metabolic process"/>
    <property type="evidence" value="ECO:0007669"/>
    <property type="project" value="UniProtKB-ARBA"/>
</dbReference>